<name>A0A6S6T696_9BACT</name>
<dbReference type="AlphaFoldDB" id="A0A6S6T696"/>
<feature type="non-terminal residue" evidence="1">
    <location>
        <position position="366"/>
    </location>
</feature>
<evidence type="ECO:0000313" key="1">
    <source>
        <dbReference type="EMBL" id="CAA6812117.1"/>
    </source>
</evidence>
<proteinExistence type="predicted"/>
<protein>
    <submittedName>
        <fullName evidence="1">Uncharacterized protein</fullName>
    </submittedName>
</protein>
<gene>
    <name evidence="1" type="ORF">HELGO_WM41228</name>
</gene>
<reference evidence="1" key="1">
    <citation type="submission" date="2020-01" db="EMBL/GenBank/DDBJ databases">
        <authorList>
            <person name="Meier V. D."/>
            <person name="Meier V D."/>
        </authorList>
    </citation>
    <scope>NUCLEOTIDE SEQUENCE</scope>
    <source>
        <strain evidence="1">HLG_WM_MAG_03</strain>
    </source>
</reference>
<accession>A0A6S6T696</accession>
<organism evidence="1">
    <name type="scientific">uncultured Sulfurovum sp</name>
    <dbReference type="NCBI Taxonomy" id="269237"/>
    <lineage>
        <taxon>Bacteria</taxon>
        <taxon>Pseudomonadati</taxon>
        <taxon>Campylobacterota</taxon>
        <taxon>Epsilonproteobacteria</taxon>
        <taxon>Campylobacterales</taxon>
        <taxon>Sulfurovaceae</taxon>
        <taxon>Sulfurovum</taxon>
        <taxon>environmental samples</taxon>
    </lineage>
</organism>
<sequence length="366" mass="42906">MKKILTFILFLPLFLFSFNYTTEWEKIELLDKQQLPKSALEQVNLIYKQAKKEENSVQFIRATIYKKNYATTLKENADSSAISIIEKAINETSTVETKLILTSLLAESYTDYLDKQYYKIYKRTSVNDNNSTDIETWTVKELVDKATQLYLTTLRPEGQKTLMTKYQNILTKGQHVEGLQPTLYDFLAFRALKYFKNTKYTLQKFNEDFHLNSKEAFSPAPIFRNHPFIVSNTLKYNALLIYQKLLIFHKNSKYPLAHMHVNLQRLSFVKQNINKNEKNTSEKYEKVLKGIVQQNPDSEALYDLANFYAQKREYLKAMPYVEQGINSKNDYTKQVSLSLKNTIQTRKLQIQTEEVALPHENILAFL</sequence>
<dbReference type="EMBL" id="CACVAR010000212">
    <property type="protein sequence ID" value="CAA6812117.1"/>
    <property type="molecule type" value="Genomic_DNA"/>
</dbReference>